<dbReference type="AlphaFoldDB" id="A0A4Q2DNB9"/>
<name>A0A4Q2DNB9_9AGAR</name>
<protein>
    <submittedName>
        <fullName evidence="1">Uncharacterized protein</fullName>
    </submittedName>
</protein>
<comment type="caution">
    <text evidence="1">The sequence shown here is derived from an EMBL/GenBank/DDBJ whole genome shotgun (WGS) entry which is preliminary data.</text>
</comment>
<dbReference type="EMBL" id="SDEE01000097">
    <property type="protein sequence ID" value="RXW21730.1"/>
    <property type="molecule type" value="Genomic_DNA"/>
</dbReference>
<organism evidence="1 2">
    <name type="scientific">Candolleomyces aberdarensis</name>
    <dbReference type="NCBI Taxonomy" id="2316362"/>
    <lineage>
        <taxon>Eukaryota</taxon>
        <taxon>Fungi</taxon>
        <taxon>Dikarya</taxon>
        <taxon>Basidiomycota</taxon>
        <taxon>Agaricomycotina</taxon>
        <taxon>Agaricomycetes</taxon>
        <taxon>Agaricomycetidae</taxon>
        <taxon>Agaricales</taxon>
        <taxon>Agaricineae</taxon>
        <taxon>Psathyrellaceae</taxon>
        <taxon>Candolleomyces</taxon>
    </lineage>
</organism>
<accession>A0A4Q2DNB9</accession>
<evidence type="ECO:0000313" key="1">
    <source>
        <dbReference type="EMBL" id="RXW21730.1"/>
    </source>
</evidence>
<reference evidence="1 2" key="1">
    <citation type="submission" date="2019-01" db="EMBL/GenBank/DDBJ databases">
        <title>Draft genome sequence of Psathyrella aberdarensis IHI B618.</title>
        <authorList>
            <person name="Buettner E."/>
            <person name="Kellner H."/>
        </authorList>
    </citation>
    <scope>NUCLEOTIDE SEQUENCE [LARGE SCALE GENOMIC DNA]</scope>
    <source>
        <strain evidence="1 2">IHI B618</strain>
    </source>
</reference>
<gene>
    <name evidence="1" type="ORF">EST38_g4109</name>
</gene>
<evidence type="ECO:0000313" key="2">
    <source>
        <dbReference type="Proteomes" id="UP000290288"/>
    </source>
</evidence>
<proteinExistence type="predicted"/>
<keyword evidence="2" id="KW-1185">Reference proteome</keyword>
<dbReference type="Proteomes" id="UP000290288">
    <property type="component" value="Unassembled WGS sequence"/>
</dbReference>
<sequence length="45" mass="4788">MTGPRPKITKAQPIQFDPDIAQTLTLVVALALDSPSFGFSQIASD</sequence>